<dbReference type="Gene3D" id="6.10.30.10">
    <property type="match status" value="1"/>
</dbReference>
<dbReference type="PANTHER" id="PTHR34075:SF5">
    <property type="entry name" value="BLR3430 PROTEIN"/>
    <property type="match status" value="1"/>
</dbReference>
<dbReference type="Pfam" id="PF12172">
    <property type="entry name" value="zf-ChsH2"/>
    <property type="match status" value="1"/>
</dbReference>
<evidence type="ECO:0000313" key="2">
    <source>
        <dbReference type="EMBL" id="TBX32861.1"/>
    </source>
</evidence>
<dbReference type="EMBL" id="SEHH01000221">
    <property type="protein sequence ID" value="TBX32861.1"/>
    <property type="molecule type" value="Genomic_DNA"/>
</dbReference>
<dbReference type="AlphaFoldDB" id="A0A4Q9XXM4"/>
<proteinExistence type="predicted"/>
<protein>
    <submittedName>
        <fullName evidence="2">2,4-diacetylphloroglucinol biosynthesis protein</fullName>
    </submittedName>
</protein>
<sequence length="149" mass="17096">MNNYSEQLSNPMIESTLKDWREQGGLIRLEGSVCDSCNELYYPPRFVCPNCHSLNLKNYKFSGTGTVVNAVTNKIPQIAIFGYREKSPRYMCIIKLCEGPFILGEVIDIKNTDINDLIGKKVNKVVRKQSRSANTTWKYGYKFKLLEDK</sequence>
<gene>
    <name evidence="2" type="ORF">EUZ87_16805</name>
</gene>
<reference evidence="2 3" key="1">
    <citation type="submission" date="2019-01" db="EMBL/GenBank/DDBJ databases">
        <title>Draft genome sequence of Lactobacillus paraplantarum OSY-TC318, a Producer of the novel lantibiotic Paraplantaracin TC318.</title>
        <authorList>
            <person name="Hussein W.E."/>
            <person name="Huang E."/>
            <person name="Yousef A.E."/>
        </authorList>
    </citation>
    <scope>NUCLEOTIDE SEQUENCE [LARGE SCALE GENOMIC DNA]</scope>
    <source>
        <strain evidence="2 3">OSY-TC318</strain>
    </source>
</reference>
<evidence type="ECO:0000313" key="3">
    <source>
        <dbReference type="Proteomes" id="UP000292648"/>
    </source>
</evidence>
<name>A0A4Q9XXM4_9LACO</name>
<dbReference type="Proteomes" id="UP000292648">
    <property type="component" value="Unassembled WGS sequence"/>
</dbReference>
<organism evidence="2 3">
    <name type="scientific">Lactiplantibacillus paraplantarum</name>
    <dbReference type="NCBI Taxonomy" id="60520"/>
    <lineage>
        <taxon>Bacteria</taxon>
        <taxon>Bacillati</taxon>
        <taxon>Bacillota</taxon>
        <taxon>Bacilli</taxon>
        <taxon>Lactobacillales</taxon>
        <taxon>Lactobacillaceae</taxon>
        <taxon>Lactiplantibacillus</taxon>
    </lineage>
</organism>
<evidence type="ECO:0000259" key="1">
    <source>
        <dbReference type="Pfam" id="PF12172"/>
    </source>
</evidence>
<dbReference type="PANTHER" id="PTHR34075">
    <property type="entry name" value="BLR3430 PROTEIN"/>
    <property type="match status" value="1"/>
</dbReference>
<accession>A0A4Q9XXM4</accession>
<dbReference type="InterPro" id="IPR052513">
    <property type="entry name" value="Thioester_dehydratase-like"/>
</dbReference>
<dbReference type="InterPro" id="IPR012340">
    <property type="entry name" value="NA-bd_OB-fold"/>
</dbReference>
<dbReference type="SUPFAM" id="SSF50249">
    <property type="entry name" value="Nucleic acid-binding proteins"/>
    <property type="match status" value="1"/>
</dbReference>
<feature type="domain" description="ChsH2 rubredoxin-like zinc ribbon" evidence="1">
    <location>
        <begin position="28"/>
        <end position="56"/>
    </location>
</feature>
<dbReference type="InterPro" id="IPR022002">
    <property type="entry name" value="ChsH2_Znr"/>
</dbReference>
<comment type="caution">
    <text evidence="2">The sequence shown here is derived from an EMBL/GenBank/DDBJ whole genome shotgun (WGS) entry which is preliminary data.</text>
</comment>